<organism evidence="10 11">
    <name type="scientific">Plasmodiophora brassicae</name>
    <name type="common">Clubroot disease agent</name>
    <dbReference type="NCBI Taxonomy" id="37360"/>
    <lineage>
        <taxon>Eukaryota</taxon>
        <taxon>Sar</taxon>
        <taxon>Rhizaria</taxon>
        <taxon>Endomyxa</taxon>
        <taxon>Phytomyxea</taxon>
        <taxon>Plasmodiophorida</taxon>
        <taxon>Plasmodiophoridae</taxon>
        <taxon>Plasmodiophora</taxon>
    </lineage>
</organism>
<dbReference type="UniPathway" id="UPA00214"/>
<keyword evidence="7 8" id="KW-0413">Isomerase</keyword>
<dbReference type="EC" id="5.1.3.2" evidence="4 8"/>
<dbReference type="OrthoDB" id="9402762at2759"/>
<evidence type="ECO:0000313" key="10">
    <source>
        <dbReference type="EMBL" id="CEP02925.1"/>
    </source>
</evidence>
<dbReference type="PANTHER" id="PTHR43725">
    <property type="entry name" value="UDP-GLUCOSE 4-EPIMERASE"/>
    <property type="match status" value="1"/>
</dbReference>
<proteinExistence type="inferred from homology"/>
<dbReference type="SUPFAM" id="SSF51735">
    <property type="entry name" value="NAD(P)-binding Rossmann-fold domains"/>
    <property type="match status" value="1"/>
</dbReference>
<dbReference type="AlphaFoldDB" id="A0A0G4J5R8"/>
<dbReference type="EMBL" id="CDSF01000133">
    <property type="protein sequence ID" value="CEP02925.1"/>
    <property type="molecule type" value="Genomic_DNA"/>
</dbReference>
<comment type="cofactor">
    <cofactor evidence="2 8">
        <name>NAD(+)</name>
        <dbReference type="ChEBI" id="CHEBI:57540"/>
    </cofactor>
</comment>
<evidence type="ECO:0000256" key="2">
    <source>
        <dbReference type="ARBA" id="ARBA00001911"/>
    </source>
</evidence>
<accession>A0A0G4J5R8</accession>
<reference evidence="10 11" key="1">
    <citation type="submission" date="2015-02" db="EMBL/GenBank/DDBJ databases">
        <authorList>
            <person name="Chooi Y.-H."/>
        </authorList>
    </citation>
    <scope>NUCLEOTIDE SEQUENCE [LARGE SCALE GENOMIC DNA]</scope>
    <source>
        <strain evidence="10">E3</strain>
    </source>
</reference>
<dbReference type="CDD" id="cd05247">
    <property type="entry name" value="UDP_G4E_1_SDR_e"/>
    <property type="match status" value="1"/>
</dbReference>
<dbReference type="Gene3D" id="3.40.50.720">
    <property type="entry name" value="NAD(P)-binding Rossmann-like Domain"/>
    <property type="match status" value="1"/>
</dbReference>
<evidence type="ECO:0000313" key="11">
    <source>
        <dbReference type="Proteomes" id="UP000039324"/>
    </source>
</evidence>
<comment type="pathway">
    <text evidence="3 8">Carbohydrate metabolism; galactose metabolism.</text>
</comment>
<protein>
    <recommendedName>
        <fullName evidence="4 8">UDP-glucose 4-epimerase</fullName>
        <ecNumber evidence="4 8">5.1.3.2</ecNumber>
    </recommendedName>
</protein>
<evidence type="ECO:0000259" key="9">
    <source>
        <dbReference type="Pfam" id="PF01370"/>
    </source>
</evidence>
<evidence type="ECO:0000256" key="1">
    <source>
        <dbReference type="ARBA" id="ARBA00000083"/>
    </source>
</evidence>
<sequence>MLICVTGGAGYVGSHVVVQLLAAGHRVAIVDSMRNASPAVIDRIEAAAKQSVLFYRVDLTDAGALDGVFARHQFDCVIHCAALKSVRDSLLQPLEYYSNDVVGAINLVRSMRDHNVHRIIFSSSATVYGNPSGFGVVSENSVMSPTTPYGRTKVIIESILSDCGMDQGLSHVVAGLIDIGAAAADPRLSVVILRYFNPVGAHPSGLIGEDPVGPANNLMPYICRVAVGQHQLVRIFGDDWDTPDGTPVRDYVHIEDVARAHACALDRGLRLPRGTVHVFNVGTGRGTSVKEVLSAVNVAVGRDLPFQIESRRPGDVGTLVADVSKSERVLNWTPAKTVHDACRDAVRWQLSNTGGYNQDSGGT</sequence>
<dbReference type="GO" id="GO:0006012">
    <property type="term" value="P:galactose metabolic process"/>
    <property type="evidence" value="ECO:0007669"/>
    <property type="project" value="UniProtKB-UniPathway"/>
</dbReference>
<dbReference type="Gene3D" id="3.90.25.10">
    <property type="entry name" value="UDP-galactose 4-epimerase, domain 1"/>
    <property type="match status" value="1"/>
</dbReference>
<dbReference type="InterPro" id="IPR036291">
    <property type="entry name" value="NAD(P)-bd_dom_sf"/>
</dbReference>
<keyword evidence="6" id="KW-0299">Galactose metabolism</keyword>
<dbReference type="NCBIfam" id="TIGR01179">
    <property type="entry name" value="galE"/>
    <property type="match status" value="1"/>
</dbReference>
<keyword evidence="11" id="KW-1185">Reference proteome</keyword>
<dbReference type="STRING" id="37360.A0A0G4J5R8"/>
<dbReference type="Proteomes" id="UP000039324">
    <property type="component" value="Unassembled WGS sequence"/>
</dbReference>
<evidence type="ECO:0000256" key="7">
    <source>
        <dbReference type="ARBA" id="ARBA00023235"/>
    </source>
</evidence>
<dbReference type="GO" id="GO:0005829">
    <property type="term" value="C:cytosol"/>
    <property type="evidence" value="ECO:0007669"/>
    <property type="project" value="TreeGrafter"/>
</dbReference>
<evidence type="ECO:0000256" key="4">
    <source>
        <dbReference type="ARBA" id="ARBA00013189"/>
    </source>
</evidence>
<comment type="subunit">
    <text evidence="8">Homodimer.</text>
</comment>
<evidence type="ECO:0000256" key="3">
    <source>
        <dbReference type="ARBA" id="ARBA00004947"/>
    </source>
</evidence>
<dbReference type="InterPro" id="IPR005886">
    <property type="entry name" value="UDP_G4E"/>
</dbReference>
<evidence type="ECO:0000256" key="6">
    <source>
        <dbReference type="ARBA" id="ARBA00023144"/>
    </source>
</evidence>
<feature type="domain" description="NAD-dependent epimerase/dehydratase" evidence="9">
    <location>
        <begin position="3"/>
        <end position="282"/>
    </location>
</feature>
<dbReference type="InterPro" id="IPR001509">
    <property type="entry name" value="Epimerase_deHydtase"/>
</dbReference>
<dbReference type="Pfam" id="PF01370">
    <property type="entry name" value="Epimerase"/>
    <property type="match status" value="1"/>
</dbReference>
<gene>
    <name evidence="10" type="ORF">PBRA_002892</name>
</gene>
<evidence type="ECO:0000256" key="8">
    <source>
        <dbReference type="RuleBase" id="RU366046"/>
    </source>
</evidence>
<keyword evidence="5 8" id="KW-0520">NAD</keyword>
<comment type="catalytic activity">
    <reaction evidence="1 8">
        <text>UDP-alpha-D-glucose = UDP-alpha-D-galactose</text>
        <dbReference type="Rhea" id="RHEA:22168"/>
        <dbReference type="ChEBI" id="CHEBI:58885"/>
        <dbReference type="ChEBI" id="CHEBI:66914"/>
        <dbReference type="EC" id="5.1.3.2"/>
    </reaction>
</comment>
<comment type="similarity">
    <text evidence="8">Belongs to the NAD(P)-dependent epimerase/dehydratase family.</text>
</comment>
<keyword evidence="8" id="KW-0119">Carbohydrate metabolism</keyword>
<name>A0A0G4J5R8_PLABS</name>
<dbReference type="GO" id="GO:0003978">
    <property type="term" value="F:UDP-glucose 4-epimerase activity"/>
    <property type="evidence" value="ECO:0007669"/>
    <property type="project" value="UniProtKB-UniRule"/>
</dbReference>
<dbReference type="PANTHER" id="PTHR43725:SF47">
    <property type="entry name" value="UDP-GLUCOSE 4-EPIMERASE"/>
    <property type="match status" value="1"/>
</dbReference>
<dbReference type="OMA" id="GEHLICN"/>
<evidence type="ECO:0000256" key="5">
    <source>
        <dbReference type="ARBA" id="ARBA00023027"/>
    </source>
</evidence>